<protein>
    <submittedName>
        <fullName evidence="1">Uncharacterized protein</fullName>
    </submittedName>
</protein>
<accession>A0ACB6Z3J6</accession>
<dbReference type="EMBL" id="MU118179">
    <property type="protein sequence ID" value="KAF9643868.1"/>
    <property type="molecule type" value="Genomic_DNA"/>
</dbReference>
<sequence length="167" mass="18865">MLLSFVILGSIQSRTSSIPTLRTEPHCTRGFDKFIDIPEPPSKALLRLESDFSSEEPPLPKFLPKTPENLQNIVCIASDGPSGILSVWCHRIDWAETVTVYSDRTILRLNQCNNLPFTFALNPNQNSSKLAVCPKLEDLVLYVDNEDSFAIGELMSMTKLLLRMPRW</sequence>
<name>A0ACB6Z3J6_THEGA</name>
<evidence type="ECO:0000313" key="2">
    <source>
        <dbReference type="Proteomes" id="UP000886501"/>
    </source>
</evidence>
<dbReference type="Proteomes" id="UP000886501">
    <property type="component" value="Unassembled WGS sequence"/>
</dbReference>
<proteinExistence type="predicted"/>
<evidence type="ECO:0000313" key="1">
    <source>
        <dbReference type="EMBL" id="KAF9643868.1"/>
    </source>
</evidence>
<organism evidence="1 2">
    <name type="scientific">Thelephora ganbajun</name>
    <name type="common">Ganba fungus</name>
    <dbReference type="NCBI Taxonomy" id="370292"/>
    <lineage>
        <taxon>Eukaryota</taxon>
        <taxon>Fungi</taxon>
        <taxon>Dikarya</taxon>
        <taxon>Basidiomycota</taxon>
        <taxon>Agaricomycotina</taxon>
        <taxon>Agaricomycetes</taxon>
        <taxon>Thelephorales</taxon>
        <taxon>Thelephoraceae</taxon>
        <taxon>Thelephora</taxon>
    </lineage>
</organism>
<reference evidence="1" key="2">
    <citation type="journal article" date="2020" name="Nat. Commun.">
        <title>Large-scale genome sequencing of mycorrhizal fungi provides insights into the early evolution of symbiotic traits.</title>
        <authorList>
            <person name="Miyauchi S."/>
            <person name="Kiss E."/>
            <person name="Kuo A."/>
            <person name="Drula E."/>
            <person name="Kohler A."/>
            <person name="Sanchez-Garcia M."/>
            <person name="Morin E."/>
            <person name="Andreopoulos B."/>
            <person name="Barry K.W."/>
            <person name="Bonito G."/>
            <person name="Buee M."/>
            <person name="Carver A."/>
            <person name="Chen C."/>
            <person name="Cichocki N."/>
            <person name="Clum A."/>
            <person name="Culley D."/>
            <person name="Crous P.W."/>
            <person name="Fauchery L."/>
            <person name="Girlanda M."/>
            <person name="Hayes R.D."/>
            <person name="Keri Z."/>
            <person name="LaButti K."/>
            <person name="Lipzen A."/>
            <person name="Lombard V."/>
            <person name="Magnuson J."/>
            <person name="Maillard F."/>
            <person name="Murat C."/>
            <person name="Nolan M."/>
            <person name="Ohm R.A."/>
            <person name="Pangilinan J."/>
            <person name="Pereira M.F."/>
            <person name="Perotto S."/>
            <person name="Peter M."/>
            <person name="Pfister S."/>
            <person name="Riley R."/>
            <person name="Sitrit Y."/>
            <person name="Stielow J.B."/>
            <person name="Szollosi G."/>
            <person name="Zifcakova L."/>
            <person name="Stursova M."/>
            <person name="Spatafora J.W."/>
            <person name="Tedersoo L."/>
            <person name="Vaario L.M."/>
            <person name="Yamada A."/>
            <person name="Yan M."/>
            <person name="Wang P."/>
            <person name="Xu J."/>
            <person name="Bruns T."/>
            <person name="Baldrian P."/>
            <person name="Vilgalys R."/>
            <person name="Dunand C."/>
            <person name="Henrissat B."/>
            <person name="Grigoriev I.V."/>
            <person name="Hibbett D."/>
            <person name="Nagy L.G."/>
            <person name="Martin F.M."/>
        </authorList>
    </citation>
    <scope>NUCLEOTIDE SEQUENCE</scope>
    <source>
        <strain evidence="1">P2</strain>
    </source>
</reference>
<reference evidence="1" key="1">
    <citation type="submission" date="2019-10" db="EMBL/GenBank/DDBJ databases">
        <authorList>
            <consortium name="DOE Joint Genome Institute"/>
            <person name="Kuo A."/>
            <person name="Miyauchi S."/>
            <person name="Kiss E."/>
            <person name="Drula E."/>
            <person name="Kohler A."/>
            <person name="Sanchez-Garcia M."/>
            <person name="Andreopoulos B."/>
            <person name="Barry K.W."/>
            <person name="Bonito G."/>
            <person name="Buee M."/>
            <person name="Carver A."/>
            <person name="Chen C."/>
            <person name="Cichocki N."/>
            <person name="Clum A."/>
            <person name="Culley D."/>
            <person name="Crous P.W."/>
            <person name="Fauchery L."/>
            <person name="Girlanda M."/>
            <person name="Hayes R."/>
            <person name="Keri Z."/>
            <person name="Labutti K."/>
            <person name="Lipzen A."/>
            <person name="Lombard V."/>
            <person name="Magnuson J."/>
            <person name="Maillard F."/>
            <person name="Morin E."/>
            <person name="Murat C."/>
            <person name="Nolan M."/>
            <person name="Ohm R."/>
            <person name="Pangilinan J."/>
            <person name="Pereira M."/>
            <person name="Perotto S."/>
            <person name="Peter M."/>
            <person name="Riley R."/>
            <person name="Sitrit Y."/>
            <person name="Stielow B."/>
            <person name="Szollosi G."/>
            <person name="Zifcakova L."/>
            <person name="Stursova M."/>
            <person name="Spatafora J.W."/>
            <person name="Tedersoo L."/>
            <person name="Vaario L.-M."/>
            <person name="Yamada A."/>
            <person name="Yan M."/>
            <person name="Wang P."/>
            <person name="Xu J."/>
            <person name="Bruns T."/>
            <person name="Baldrian P."/>
            <person name="Vilgalys R."/>
            <person name="Henrissat B."/>
            <person name="Grigoriev I.V."/>
            <person name="Hibbett D."/>
            <person name="Nagy L.G."/>
            <person name="Martin F.M."/>
        </authorList>
    </citation>
    <scope>NUCLEOTIDE SEQUENCE</scope>
    <source>
        <strain evidence="1">P2</strain>
    </source>
</reference>
<comment type="caution">
    <text evidence="1">The sequence shown here is derived from an EMBL/GenBank/DDBJ whole genome shotgun (WGS) entry which is preliminary data.</text>
</comment>
<keyword evidence="2" id="KW-1185">Reference proteome</keyword>
<gene>
    <name evidence="1" type="ORF">BDM02DRAFT_3122840</name>
</gene>